<feature type="transmembrane region" description="Helical" evidence="1">
    <location>
        <begin position="30"/>
        <end position="47"/>
    </location>
</feature>
<keyword evidence="1" id="KW-0812">Transmembrane</keyword>
<evidence type="ECO:0000256" key="1">
    <source>
        <dbReference type="SAM" id="Phobius"/>
    </source>
</evidence>
<evidence type="ECO:0000313" key="3">
    <source>
        <dbReference type="Proteomes" id="UP000215914"/>
    </source>
</evidence>
<organism evidence="2 3">
    <name type="scientific">Helianthus annuus</name>
    <name type="common">Common sunflower</name>
    <dbReference type="NCBI Taxonomy" id="4232"/>
    <lineage>
        <taxon>Eukaryota</taxon>
        <taxon>Viridiplantae</taxon>
        <taxon>Streptophyta</taxon>
        <taxon>Embryophyta</taxon>
        <taxon>Tracheophyta</taxon>
        <taxon>Spermatophyta</taxon>
        <taxon>Magnoliopsida</taxon>
        <taxon>eudicotyledons</taxon>
        <taxon>Gunneridae</taxon>
        <taxon>Pentapetalae</taxon>
        <taxon>asterids</taxon>
        <taxon>campanulids</taxon>
        <taxon>Asterales</taxon>
        <taxon>Asteraceae</taxon>
        <taxon>Asteroideae</taxon>
        <taxon>Heliantheae alliance</taxon>
        <taxon>Heliantheae</taxon>
        <taxon>Helianthus</taxon>
    </lineage>
</organism>
<protein>
    <submittedName>
        <fullName evidence="2">Uncharacterized protein</fullName>
    </submittedName>
</protein>
<dbReference type="EMBL" id="MNCJ02000331">
    <property type="protein sequence ID" value="KAF5759695.1"/>
    <property type="molecule type" value="Genomic_DNA"/>
</dbReference>
<evidence type="ECO:0000313" key="2">
    <source>
        <dbReference type="EMBL" id="KAF5759695.1"/>
    </source>
</evidence>
<dbReference type="AlphaFoldDB" id="A0A9K3DRH2"/>
<accession>A0A9K3DRH2</accession>
<dbReference type="Gramene" id="mRNA:HanXRQr2_Chr16g0744411">
    <property type="protein sequence ID" value="CDS:HanXRQr2_Chr16g0744411.1"/>
    <property type="gene ID" value="HanXRQr2_Chr16g0744411"/>
</dbReference>
<keyword evidence="3" id="KW-1185">Reference proteome</keyword>
<keyword evidence="1" id="KW-1133">Transmembrane helix</keyword>
<gene>
    <name evidence="2" type="ORF">HanXRQr2_Chr16g0744411</name>
</gene>
<reference evidence="2" key="2">
    <citation type="submission" date="2020-06" db="EMBL/GenBank/DDBJ databases">
        <title>Helianthus annuus Genome sequencing and assembly Release 2.</title>
        <authorList>
            <person name="Gouzy J."/>
            <person name="Langlade N."/>
            <person name="Munos S."/>
        </authorList>
    </citation>
    <scope>NUCLEOTIDE SEQUENCE</scope>
    <source>
        <tissue evidence="2">Leaves</tissue>
    </source>
</reference>
<keyword evidence="1" id="KW-0472">Membrane</keyword>
<dbReference type="Proteomes" id="UP000215914">
    <property type="component" value="Unassembled WGS sequence"/>
</dbReference>
<comment type="caution">
    <text evidence="2">The sequence shown here is derived from an EMBL/GenBank/DDBJ whole genome shotgun (WGS) entry which is preliminary data.</text>
</comment>
<proteinExistence type="predicted"/>
<sequence>MLGFLKKRRKRRKKVSLLLMRPRKVGNQRSLCICVFVTKNIVIIVFLEQWDRHLRVESVLRLAEPIDGLTDILH</sequence>
<name>A0A9K3DRH2_HELAN</name>
<reference evidence="2" key="1">
    <citation type="journal article" date="2017" name="Nature">
        <title>The sunflower genome provides insights into oil metabolism, flowering and Asterid evolution.</title>
        <authorList>
            <person name="Badouin H."/>
            <person name="Gouzy J."/>
            <person name="Grassa C.J."/>
            <person name="Murat F."/>
            <person name="Staton S.E."/>
            <person name="Cottret L."/>
            <person name="Lelandais-Briere C."/>
            <person name="Owens G.L."/>
            <person name="Carrere S."/>
            <person name="Mayjonade B."/>
            <person name="Legrand L."/>
            <person name="Gill N."/>
            <person name="Kane N.C."/>
            <person name="Bowers J.E."/>
            <person name="Hubner S."/>
            <person name="Bellec A."/>
            <person name="Berard A."/>
            <person name="Berges H."/>
            <person name="Blanchet N."/>
            <person name="Boniface M.C."/>
            <person name="Brunel D."/>
            <person name="Catrice O."/>
            <person name="Chaidir N."/>
            <person name="Claudel C."/>
            <person name="Donnadieu C."/>
            <person name="Faraut T."/>
            <person name="Fievet G."/>
            <person name="Helmstetter N."/>
            <person name="King M."/>
            <person name="Knapp S.J."/>
            <person name="Lai Z."/>
            <person name="Le Paslier M.C."/>
            <person name="Lippi Y."/>
            <person name="Lorenzon L."/>
            <person name="Mandel J.R."/>
            <person name="Marage G."/>
            <person name="Marchand G."/>
            <person name="Marquand E."/>
            <person name="Bret-Mestries E."/>
            <person name="Morien E."/>
            <person name="Nambeesan S."/>
            <person name="Nguyen T."/>
            <person name="Pegot-Espagnet P."/>
            <person name="Pouilly N."/>
            <person name="Raftis F."/>
            <person name="Sallet E."/>
            <person name="Schiex T."/>
            <person name="Thomas J."/>
            <person name="Vandecasteele C."/>
            <person name="Vares D."/>
            <person name="Vear F."/>
            <person name="Vautrin S."/>
            <person name="Crespi M."/>
            <person name="Mangin B."/>
            <person name="Burke J.M."/>
            <person name="Salse J."/>
            <person name="Munos S."/>
            <person name="Vincourt P."/>
            <person name="Rieseberg L.H."/>
            <person name="Langlade N.B."/>
        </authorList>
    </citation>
    <scope>NUCLEOTIDE SEQUENCE</scope>
    <source>
        <tissue evidence="2">Leaves</tissue>
    </source>
</reference>